<dbReference type="HAMAP" id="MF_01420">
    <property type="entry name" value="HTH_type_WhiA"/>
    <property type="match status" value="1"/>
</dbReference>
<dbReference type="GO" id="GO:0043937">
    <property type="term" value="P:regulation of sporulation"/>
    <property type="evidence" value="ECO:0007669"/>
    <property type="project" value="InterPro"/>
</dbReference>
<proteinExistence type="inferred from homology"/>
<keyword evidence="2 4" id="KW-0238">DNA-binding</keyword>
<organism evidence="7 8">
    <name type="scientific">Merdimmobilis hominis</name>
    <dbReference type="NCBI Taxonomy" id="2897707"/>
    <lineage>
        <taxon>Bacteria</taxon>
        <taxon>Bacillati</taxon>
        <taxon>Bacillota</taxon>
        <taxon>Clostridia</taxon>
        <taxon>Eubacteriales</taxon>
        <taxon>Oscillospiraceae</taxon>
        <taxon>Merdimmobilis</taxon>
    </lineage>
</organism>
<evidence type="ECO:0000259" key="6">
    <source>
        <dbReference type="Pfam" id="PF14527"/>
    </source>
</evidence>
<comment type="caution">
    <text evidence="7">The sequence shown here is derived from an EMBL/GenBank/DDBJ whole genome shotgun (WGS) entry which is preliminary data.</text>
</comment>
<dbReference type="RefSeq" id="WP_204445509.1">
    <property type="nucleotide sequence ID" value="NZ_JACJKY010000006.1"/>
</dbReference>
<accession>A0A938X7G1</accession>
<comment type="similarity">
    <text evidence="4">Belongs to the WhiA family.</text>
</comment>
<keyword evidence="3 4" id="KW-0131">Cell cycle</keyword>
<dbReference type="InterPro" id="IPR039518">
    <property type="entry name" value="WhiA_LAGLIDADG_dom"/>
</dbReference>
<feature type="domain" description="WhiA LAGLIDADG-like" evidence="6">
    <location>
        <begin position="118"/>
        <end position="209"/>
    </location>
</feature>
<evidence type="ECO:0000259" key="5">
    <source>
        <dbReference type="Pfam" id="PF02650"/>
    </source>
</evidence>
<reference evidence="7" key="2">
    <citation type="journal article" date="2021" name="Sci. Rep.">
        <title>The distribution of antibiotic resistance genes in chicken gut microbiota commensals.</title>
        <authorList>
            <person name="Juricova H."/>
            <person name="Matiasovicova J."/>
            <person name="Kubasova T."/>
            <person name="Cejkova D."/>
            <person name="Rychlik I."/>
        </authorList>
    </citation>
    <scope>NUCLEOTIDE SEQUENCE</scope>
    <source>
        <strain evidence="7">An559</strain>
    </source>
</reference>
<evidence type="ECO:0000313" key="7">
    <source>
        <dbReference type="EMBL" id="MBM6920535.1"/>
    </source>
</evidence>
<dbReference type="GO" id="GO:0003677">
    <property type="term" value="F:DNA binding"/>
    <property type="evidence" value="ECO:0007669"/>
    <property type="project" value="UniProtKB-UniRule"/>
</dbReference>
<dbReference type="SUPFAM" id="SSF55608">
    <property type="entry name" value="Homing endonucleases"/>
    <property type="match status" value="1"/>
</dbReference>
<reference evidence="7" key="1">
    <citation type="submission" date="2020-08" db="EMBL/GenBank/DDBJ databases">
        <authorList>
            <person name="Cejkova D."/>
            <person name="Kubasova T."/>
            <person name="Jahodarova E."/>
            <person name="Rychlik I."/>
        </authorList>
    </citation>
    <scope>NUCLEOTIDE SEQUENCE</scope>
    <source>
        <strain evidence="7">An559</strain>
    </source>
</reference>
<keyword evidence="1 4" id="KW-0132">Cell division</keyword>
<dbReference type="InterPro" id="IPR023054">
    <property type="entry name" value="Sporulation_regulator_WhiA_C"/>
</dbReference>
<evidence type="ECO:0000256" key="4">
    <source>
        <dbReference type="HAMAP-Rule" id="MF_01420"/>
    </source>
</evidence>
<dbReference type="Pfam" id="PF14527">
    <property type="entry name" value="LAGLIDADG_WhiA"/>
    <property type="match status" value="1"/>
</dbReference>
<dbReference type="AlphaFoldDB" id="A0A938X7G1"/>
<dbReference type="NCBIfam" id="TIGR00647">
    <property type="entry name" value="DNA_bind_WhiA"/>
    <property type="match status" value="1"/>
</dbReference>
<dbReference type="PANTHER" id="PTHR37307:SF1">
    <property type="entry name" value="CELL DIVISION PROTEIN WHIA-RELATED"/>
    <property type="match status" value="1"/>
</dbReference>
<dbReference type="PANTHER" id="PTHR37307">
    <property type="entry name" value="CELL DIVISION PROTEIN WHIA-RELATED"/>
    <property type="match status" value="1"/>
</dbReference>
<evidence type="ECO:0000256" key="3">
    <source>
        <dbReference type="ARBA" id="ARBA00023306"/>
    </source>
</evidence>
<evidence type="ECO:0000256" key="1">
    <source>
        <dbReference type="ARBA" id="ARBA00022618"/>
    </source>
</evidence>
<comment type="function">
    <text evidence="4">Involved in cell division and chromosome segregation.</text>
</comment>
<feature type="domain" description="Sporulation regulator WhiA C-terminal" evidence="5">
    <location>
        <begin position="212"/>
        <end position="295"/>
    </location>
</feature>
<dbReference type="Pfam" id="PF02650">
    <property type="entry name" value="HTH_WhiA"/>
    <property type="match status" value="1"/>
</dbReference>
<name>A0A938X7G1_9FIRM</name>
<dbReference type="Proteomes" id="UP000774750">
    <property type="component" value="Unassembled WGS sequence"/>
</dbReference>
<dbReference type="GO" id="GO:0051301">
    <property type="term" value="P:cell division"/>
    <property type="evidence" value="ECO:0007669"/>
    <property type="project" value="UniProtKB-UniRule"/>
</dbReference>
<dbReference type="Gene3D" id="3.10.28.10">
    <property type="entry name" value="Homing endonucleases"/>
    <property type="match status" value="1"/>
</dbReference>
<evidence type="ECO:0000256" key="2">
    <source>
        <dbReference type="ARBA" id="ARBA00023125"/>
    </source>
</evidence>
<protein>
    <recommendedName>
        <fullName evidence="4">Probable cell division protein WhiA</fullName>
    </recommendedName>
</protein>
<dbReference type="InterPro" id="IPR027434">
    <property type="entry name" value="Homing_endonucl"/>
</dbReference>
<evidence type="ECO:0000313" key="8">
    <source>
        <dbReference type="Proteomes" id="UP000774750"/>
    </source>
</evidence>
<dbReference type="EMBL" id="JACJKY010000006">
    <property type="protein sequence ID" value="MBM6920535.1"/>
    <property type="molecule type" value="Genomic_DNA"/>
</dbReference>
<keyword evidence="8" id="KW-1185">Reference proteome</keyword>
<sequence length="304" mass="33837">MSFSADVKKELAAAKNGCSFCLGASLYGMLLYGRCVQEDKISFSTESDDAAELFAAQVIAMTGTLLTIHEPDSGKRPFFMVTVENVRSVRRLLDQFEWPVSEKEPVNRRFLPNPCCMESFLRGVYLACGSMSDPQKEYHLEFRAPNETFAQVLLSLLSENGLHFKVTSRAGQFVVYAKDSEQIEDTLTRLGAVHSAMTLMNLKIEKEMRNQVNRVTNCETANIEKTVNAAFAQVQKIKYIKDTVGFDSLPIPLQEAALLRLANPNATLSELCRLSGGAVSRSGMNHRLSRLSKIADELKESFAE</sequence>
<dbReference type="InterPro" id="IPR003802">
    <property type="entry name" value="Sporulation_regulator_WhiA"/>
</dbReference>
<gene>
    <name evidence="4 7" type="primary">whiA</name>
    <name evidence="7" type="ORF">H6A12_05115</name>
</gene>